<dbReference type="Pfam" id="PF19086">
    <property type="entry name" value="Terpene_syn_C_2"/>
    <property type="match status" value="1"/>
</dbReference>
<dbReference type="SUPFAM" id="SSF48576">
    <property type="entry name" value="Terpenoid synthases"/>
    <property type="match status" value="1"/>
</dbReference>
<evidence type="ECO:0000313" key="2">
    <source>
        <dbReference type="EMBL" id="CZT22268.1"/>
    </source>
</evidence>
<dbReference type="Gene3D" id="1.10.600.10">
    <property type="entry name" value="Farnesyl Diphosphate Synthase"/>
    <property type="match status" value="1"/>
</dbReference>
<sequence>MQFLSKDMIRFSQHPSTRTEFSKPGSVAVSKMISCPFVIESSAASTNDSLSAERFDSAQPSVSEYDVHQPGALESDKADAKRNESGLTAHWLPKHSIPASINVDAFALHLPDTTAPVTVGNAPALDIAPLSKEHFLAFPMPKDLPAAKSYSWTIETATKEVKTLRKAFPQVYDANHLLAMCAWFHLFCFFDDVTEKMPAKEARMAMKQCMHLLEVSCQTKASPRKLTPVLGPLQRAKVQYLLWSSSRSPSGGLAAGVTYLFVQQAQRLLGAEALQRVARKILDIFRGYHCEISCRENIDNLTVDEYSQSRAATMGLSPFMEILRDCFFTAQETQLAEQASYALETYVTSAVGIQNDLVGLANDHTNGDQMNYILLRAERESLSIGQALVAAIELHNTIVLQAAEERRKIGRALPDGWQGTGNMRIYADCMVGFMTTHFLWASSAKRYVPGCESPT</sequence>
<dbReference type="RefSeq" id="XP_023629157.1">
    <property type="nucleotide sequence ID" value="XM_023773389.1"/>
</dbReference>
<keyword evidence="3" id="KW-1185">Reference proteome</keyword>
<evidence type="ECO:0000256" key="1">
    <source>
        <dbReference type="SAM" id="MobiDB-lite"/>
    </source>
</evidence>
<protein>
    <recommendedName>
        <fullName evidence="4">Terpenoid synthase</fullName>
    </recommendedName>
</protein>
<name>A0A2D3V374_9PEZI</name>
<gene>
    <name evidence="2" type="ORF">RCC_08137</name>
</gene>
<dbReference type="AlphaFoldDB" id="A0A2D3V374"/>
<feature type="region of interest" description="Disordered" evidence="1">
    <location>
        <begin position="50"/>
        <end position="78"/>
    </location>
</feature>
<organism evidence="2 3">
    <name type="scientific">Ramularia collo-cygni</name>
    <dbReference type="NCBI Taxonomy" id="112498"/>
    <lineage>
        <taxon>Eukaryota</taxon>
        <taxon>Fungi</taxon>
        <taxon>Dikarya</taxon>
        <taxon>Ascomycota</taxon>
        <taxon>Pezizomycotina</taxon>
        <taxon>Dothideomycetes</taxon>
        <taxon>Dothideomycetidae</taxon>
        <taxon>Mycosphaerellales</taxon>
        <taxon>Mycosphaerellaceae</taxon>
        <taxon>Ramularia</taxon>
    </lineage>
</organism>
<dbReference type="InterPro" id="IPR008949">
    <property type="entry name" value="Isoprenoid_synthase_dom_sf"/>
</dbReference>
<accession>A0A2D3V374</accession>
<evidence type="ECO:0000313" key="3">
    <source>
        <dbReference type="Proteomes" id="UP000225277"/>
    </source>
</evidence>
<dbReference type="Proteomes" id="UP000225277">
    <property type="component" value="Unassembled WGS sequence"/>
</dbReference>
<proteinExistence type="predicted"/>
<dbReference type="OrthoDB" id="1731983at2759"/>
<dbReference type="EMBL" id="FJUY01000013">
    <property type="protein sequence ID" value="CZT22268.1"/>
    <property type="molecule type" value="Genomic_DNA"/>
</dbReference>
<reference evidence="2 3" key="1">
    <citation type="submission" date="2016-03" db="EMBL/GenBank/DDBJ databases">
        <authorList>
            <person name="Ploux O."/>
        </authorList>
    </citation>
    <scope>NUCLEOTIDE SEQUENCE [LARGE SCALE GENOMIC DNA]</scope>
    <source>
        <strain evidence="2 3">URUG2</strain>
    </source>
</reference>
<evidence type="ECO:0008006" key="4">
    <source>
        <dbReference type="Google" id="ProtNLM"/>
    </source>
</evidence>
<dbReference type="GeneID" id="35603237"/>